<evidence type="ECO:0000313" key="5">
    <source>
        <dbReference type="Proteomes" id="UP001054252"/>
    </source>
</evidence>
<dbReference type="PANTHER" id="PTHR47270:SF13">
    <property type="entry name" value="HEAVY CHAIN-LIKE PROTEIN, PUTATIVE-RELATED"/>
    <property type="match status" value="1"/>
</dbReference>
<feature type="coiled-coil region" evidence="1">
    <location>
        <begin position="1536"/>
        <end position="1577"/>
    </location>
</feature>
<keyword evidence="5" id="KW-1185">Reference proteome</keyword>
<feature type="coiled-coil region" evidence="1">
    <location>
        <begin position="612"/>
        <end position="639"/>
    </location>
</feature>
<protein>
    <recommendedName>
        <fullName evidence="3">C2 NT-type domain-containing protein</fullName>
    </recommendedName>
</protein>
<feature type="coiled-coil region" evidence="1">
    <location>
        <begin position="857"/>
        <end position="919"/>
    </location>
</feature>
<feature type="coiled-coil region" evidence="1">
    <location>
        <begin position="946"/>
        <end position="1015"/>
    </location>
</feature>
<reference evidence="4 5" key="1">
    <citation type="journal article" date="2021" name="Commun. Biol.">
        <title>The genome of Shorea leprosula (Dipterocarpaceae) highlights the ecological relevance of drought in aseasonal tropical rainforests.</title>
        <authorList>
            <person name="Ng K.K.S."/>
            <person name="Kobayashi M.J."/>
            <person name="Fawcett J.A."/>
            <person name="Hatakeyama M."/>
            <person name="Paape T."/>
            <person name="Ng C.H."/>
            <person name="Ang C.C."/>
            <person name="Tnah L.H."/>
            <person name="Lee C.T."/>
            <person name="Nishiyama T."/>
            <person name="Sese J."/>
            <person name="O'Brien M.J."/>
            <person name="Copetti D."/>
            <person name="Mohd Noor M.I."/>
            <person name="Ong R.C."/>
            <person name="Putra M."/>
            <person name="Sireger I.Z."/>
            <person name="Indrioko S."/>
            <person name="Kosugi Y."/>
            <person name="Izuno A."/>
            <person name="Isagi Y."/>
            <person name="Lee S.L."/>
            <person name="Shimizu K.K."/>
        </authorList>
    </citation>
    <scope>NUCLEOTIDE SEQUENCE [LARGE SCALE GENOMIC DNA]</scope>
    <source>
        <strain evidence="4">214</strain>
    </source>
</reference>
<dbReference type="PROSITE" id="PS51840">
    <property type="entry name" value="C2_NT"/>
    <property type="match status" value="1"/>
</dbReference>
<feature type="coiled-coil region" evidence="1">
    <location>
        <begin position="1048"/>
        <end position="1117"/>
    </location>
</feature>
<feature type="compositionally biased region" description="Low complexity" evidence="2">
    <location>
        <begin position="262"/>
        <end position="279"/>
    </location>
</feature>
<feature type="compositionally biased region" description="Polar residues" evidence="2">
    <location>
        <begin position="207"/>
        <end position="216"/>
    </location>
</feature>
<feature type="compositionally biased region" description="Polar residues" evidence="2">
    <location>
        <begin position="1455"/>
        <end position="1467"/>
    </location>
</feature>
<evidence type="ECO:0000256" key="1">
    <source>
        <dbReference type="SAM" id="Coils"/>
    </source>
</evidence>
<proteinExistence type="predicted"/>
<feature type="domain" description="C2 NT-type" evidence="3">
    <location>
        <begin position="6"/>
        <end position="141"/>
    </location>
</feature>
<feature type="coiled-coil region" evidence="1">
    <location>
        <begin position="515"/>
        <end position="556"/>
    </location>
</feature>
<name>A0AAV5I052_9ROSI</name>
<feature type="compositionally biased region" description="Polar residues" evidence="2">
    <location>
        <begin position="182"/>
        <end position="197"/>
    </location>
</feature>
<feature type="region of interest" description="Disordered" evidence="2">
    <location>
        <begin position="1444"/>
        <end position="1468"/>
    </location>
</feature>
<comment type="caution">
    <text evidence="4">The sequence shown here is derived from an EMBL/GenBank/DDBJ whole genome shotgun (WGS) entry which is preliminary data.</text>
</comment>
<organism evidence="4 5">
    <name type="scientific">Rubroshorea leprosula</name>
    <dbReference type="NCBI Taxonomy" id="152421"/>
    <lineage>
        <taxon>Eukaryota</taxon>
        <taxon>Viridiplantae</taxon>
        <taxon>Streptophyta</taxon>
        <taxon>Embryophyta</taxon>
        <taxon>Tracheophyta</taxon>
        <taxon>Spermatophyta</taxon>
        <taxon>Magnoliopsida</taxon>
        <taxon>eudicotyledons</taxon>
        <taxon>Gunneridae</taxon>
        <taxon>Pentapetalae</taxon>
        <taxon>rosids</taxon>
        <taxon>malvids</taxon>
        <taxon>Malvales</taxon>
        <taxon>Dipterocarpaceae</taxon>
        <taxon>Rubroshorea</taxon>
    </lineage>
</organism>
<dbReference type="Pfam" id="PF10358">
    <property type="entry name" value="NT-C2"/>
    <property type="match status" value="1"/>
</dbReference>
<gene>
    <name evidence="4" type="ORF">SLEP1_g5473</name>
</gene>
<dbReference type="EMBL" id="BPVZ01000005">
    <property type="protein sequence ID" value="GKU91624.1"/>
    <property type="molecule type" value="Genomic_DNA"/>
</dbReference>
<dbReference type="PANTHER" id="PTHR47270">
    <property type="entry name" value="PROTEIN MLP1-LIKE"/>
    <property type="match status" value="1"/>
</dbReference>
<dbReference type="Proteomes" id="UP001054252">
    <property type="component" value="Unassembled WGS sequence"/>
</dbReference>
<feature type="region of interest" description="Disordered" evidence="2">
    <location>
        <begin position="262"/>
        <end position="283"/>
    </location>
</feature>
<feature type="coiled-coil region" evidence="1">
    <location>
        <begin position="303"/>
        <end position="454"/>
    </location>
</feature>
<keyword evidence="1" id="KW-0175">Coiled coil</keyword>
<feature type="region of interest" description="Disordered" evidence="2">
    <location>
        <begin position="167"/>
        <end position="234"/>
    </location>
</feature>
<evidence type="ECO:0000313" key="4">
    <source>
        <dbReference type="EMBL" id="GKU91624.1"/>
    </source>
</evidence>
<evidence type="ECO:0000256" key="2">
    <source>
        <dbReference type="SAM" id="MobiDB-lite"/>
    </source>
</evidence>
<accession>A0AAV5I052</accession>
<feature type="coiled-coil region" evidence="1">
    <location>
        <begin position="1186"/>
        <end position="1429"/>
    </location>
</feature>
<evidence type="ECO:0000259" key="3">
    <source>
        <dbReference type="PROSITE" id="PS51840"/>
    </source>
</evidence>
<feature type="coiled-coil region" evidence="1">
    <location>
        <begin position="671"/>
        <end position="726"/>
    </location>
</feature>
<dbReference type="InterPro" id="IPR019448">
    <property type="entry name" value="NT-C2"/>
</dbReference>
<sequence length="1584" mass="179783">MFRSFKNRSEKSGNRFDFKFSNFQVLQVPKGWDKLFVSIVSMDTGKTINKSGKVLVRNGNCRWTETFSESVWIPGGDASKGTEECLFKLVIAMGSSRSSILGEATINLVSYLSTKVTVPLSLPLKKCNHGTILQVKIQCLTPRTKLRDEQWKETDFCLEDENPDFDDLENKSDISDGPFTKSVGSSSSNHLEGTSQPGEPCSRDTTHTSLSASGSRHSFESMDGSFGRESYSSQNGALSNAIGRQDLSGSSHGYYSFNEFSRSNNSSFNSKSKVSASGSHLQNQREEFNRISHAVPLSPLRNVGSSKDQSEAAEVKVEELRAEARMWEQNARKLMSDVENLQKELFDQSCLEMELSNSRSECDSLKQEVEQLKILSESLKKQTAAEDPKFQSKDLDSVQKELENELKFQREENAILTLQLKKTQESNIELVSILQELEEMIETQKIEIHNLSRMKSEFEESGMDGHGCEDYEQTNANSHTLAKKAMSPCNSDQEGCTFEHPTTNLHLGAGPNNNNENLKLQLLQLQESQKTLQNTIQSLEKALEDKNLELEIERGLKSQSLMECEAKWKCRLSEREEMIIDLEAKLSNALDAQGLKEMSFENEDNRNLPGEIEVLRVKVQELERDCNELTDENLHLLFQLKESRKELPSCSPSSNSPLQQSPSANHFHIQSVDLENKCDELKLQLKSFEERACYLESELAQCRARVEEQEIEITALQQQLDFYKGKETENKEAQISESLAAIELSKLLTDLDGQIQLSLANLKQDSTHYQNSHTGSSCSSGNVEICKNTDVISHKIQVEVILNNFIQLKQLFEASSTFYGDELQNSKEARAPVRSADAVQNMLEGHNFEEVSSGQEERDVEGELLESRSEVEKLKADNLLKEEELETLRLCERQLETQISSLKKEKSQMEAKMEMMLRESSISNINSQIAVNNALADKSSDIEYSTHELEVHLSELEEENVQLSERLCGLEAQLRYLTEEKETSRLELQNSESKATSLQDEMRQLETEMEAHRVGMRQKLEAKQKCWLEAQEECEYLKVANLKLQTSTENLTEECGLLQKANAELRKQKKQLHEQCTVLKVELKESEKVFSNMLNRVQELEERYSTFLEEFASKEKALNLELDALLVENRKEKDKLVTESNLLNQMYLEKTVEIENLQREVSYLTEQISATQSGKGKTASEAVLEVSHLQADKAILEGALQDVQQKLQLCESNLNIQQLESETEVQGLKEELAVAKQKEEILMADHEKLLELLEEVKSNEEKHKSTVRGLELKLKTSEYESLQLAEEVSNLKDQLQKMALLQNEIVALKRTINEKTFKNERLEASFQMLSSDYGELQAENTSFLQKISCSQEAISELDECRHKKVALEEKVLRLQGDLTAREALGAQEAAVKNELAQIRRENSQFQRKIKCLEKEKEEYLKRVESPEEDLKQIKEVKQEQCESMKASVLPDTKPESTSTSTNGNLNLSPGVVHKQTNAGSSHVIGFDPISKIQYLENELAEALEANDMYKAQLRSFLSGGVGKTVETKDGYEINYSASLEAELRELQDRYFRMSLKCAEVEAQREQLVMKLKAANTNGRRGWFS</sequence>